<reference evidence="4 5" key="1">
    <citation type="submission" date="2023-03" db="EMBL/GenBank/DDBJ databases">
        <title>Draft assemblies of triclosan tolerant bacteria isolated from returned activated sludge.</title>
        <authorList>
            <person name="Van Hamelsveld S."/>
        </authorList>
    </citation>
    <scope>NUCLEOTIDE SEQUENCE [LARGE SCALE GENOMIC DNA]</scope>
    <source>
        <strain evidence="4 5">GW210010_S58</strain>
    </source>
</reference>
<dbReference type="EC" id="2.3.1.109" evidence="4"/>
<dbReference type="PANTHER" id="PTHR30420">
    <property type="entry name" value="N-SUCCINYLARGININE DIHYDROLASE"/>
    <property type="match status" value="1"/>
</dbReference>
<keyword evidence="1" id="KW-0056">Arginine metabolism</keyword>
<organism evidence="4 5">
    <name type="scientific">Cupriavidus basilensis</name>
    <dbReference type="NCBI Taxonomy" id="68895"/>
    <lineage>
        <taxon>Bacteria</taxon>
        <taxon>Pseudomonadati</taxon>
        <taxon>Pseudomonadota</taxon>
        <taxon>Betaproteobacteria</taxon>
        <taxon>Burkholderiales</taxon>
        <taxon>Burkholderiaceae</taxon>
        <taxon>Cupriavidus</taxon>
    </lineage>
</organism>
<comment type="caution">
    <text evidence="4">The sequence shown here is derived from an EMBL/GenBank/DDBJ whole genome shotgun (WGS) entry which is preliminary data.</text>
</comment>
<dbReference type="Pfam" id="PF04958">
    <property type="entry name" value="AstA"/>
    <property type="match status" value="1"/>
</dbReference>
<accession>A0ABT6AR43</accession>
<evidence type="ECO:0000256" key="1">
    <source>
        <dbReference type="ARBA" id="ARBA00022503"/>
    </source>
</evidence>
<dbReference type="NCBIfam" id="TIGR03243">
    <property type="entry name" value="arg_catab_AOST"/>
    <property type="match status" value="1"/>
</dbReference>
<name>A0ABT6AR43_9BURK</name>
<dbReference type="EMBL" id="JARJLM010000324">
    <property type="protein sequence ID" value="MDF3835060.1"/>
    <property type="molecule type" value="Genomic_DNA"/>
</dbReference>
<keyword evidence="5" id="KW-1185">Reference proteome</keyword>
<dbReference type="SUPFAM" id="SSF55729">
    <property type="entry name" value="Acyl-CoA N-acyltransferases (Nat)"/>
    <property type="match status" value="1"/>
</dbReference>
<dbReference type="GO" id="GO:0008791">
    <property type="term" value="F:arginine N-succinyltransferase activity"/>
    <property type="evidence" value="ECO:0007669"/>
    <property type="project" value="UniProtKB-EC"/>
</dbReference>
<keyword evidence="2 4" id="KW-0808">Transferase</keyword>
<proteinExistence type="predicted"/>
<gene>
    <name evidence="4" type="primary">astA</name>
    <name evidence="4" type="ORF">P3W85_19155</name>
</gene>
<dbReference type="Proteomes" id="UP001216674">
    <property type="component" value="Unassembled WGS sequence"/>
</dbReference>
<dbReference type="InterPro" id="IPR017650">
    <property type="entry name" value="Arginine_N-succinylTrfase"/>
</dbReference>
<evidence type="ECO:0000313" key="5">
    <source>
        <dbReference type="Proteomes" id="UP001216674"/>
    </source>
</evidence>
<evidence type="ECO:0000313" key="4">
    <source>
        <dbReference type="EMBL" id="MDF3835060.1"/>
    </source>
</evidence>
<dbReference type="Gene3D" id="2.40.40.20">
    <property type="match status" value="1"/>
</dbReference>
<evidence type="ECO:0000256" key="2">
    <source>
        <dbReference type="ARBA" id="ARBA00022679"/>
    </source>
</evidence>
<dbReference type="NCBIfam" id="TIGR03244">
    <property type="entry name" value="arg_catab_AstA"/>
    <property type="match status" value="1"/>
</dbReference>
<evidence type="ECO:0000256" key="3">
    <source>
        <dbReference type="ARBA" id="ARBA00023315"/>
    </source>
</evidence>
<dbReference type="PANTHER" id="PTHR30420:SF1">
    <property type="entry name" value="ARGININE N-SUCCINYLTRANSFERASE"/>
    <property type="match status" value="1"/>
</dbReference>
<dbReference type="RefSeq" id="WP_276265946.1">
    <property type="nucleotide sequence ID" value="NZ_JARJLM010000324.1"/>
</dbReference>
<dbReference type="InterPro" id="IPR007041">
    <property type="entry name" value="Arg_succinylTrfase_AstA/AruG"/>
</dbReference>
<dbReference type="InterPro" id="IPR016181">
    <property type="entry name" value="Acyl_CoA_acyltransferase"/>
</dbReference>
<protein>
    <submittedName>
        <fullName evidence="4">Arginine N-succinyltransferase</fullName>
        <ecNumber evidence="4">2.3.1.109</ecNumber>
    </submittedName>
</protein>
<sequence>MIVLRAIHATHLPALLSLAQKVGPGMTTLKADAAVLGKRIATAEASFSGELPPEQCDYVFVLEDTATRQVCGVSALKAAVGLEDAFYSFRLGQLVHSCREIGVYSNKKTLFLSNDLTGCAELCTLFLDPAYRSGNNGKLLSKGRLLFAASFIDLLPEVICAELRGFLRPDGTSPFWESLGKHFFKMDFSVADDKSGGGAKSFIAELMPRFPIYTDFLSDEARAVIGRAHADTEPARRMLEQEGLDYEGLVDIFDAGPVVQGHVKHLRITKDSMLAIARPAAGSEPAGAHPVLVGNTRRGDFRAIVSHSAPAFGSLPLTGEEREALAVNAGDPVRVVTLKPGEKLNG</sequence>
<keyword evidence="3 4" id="KW-0012">Acyltransferase</keyword>